<dbReference type="PANTHER" id="PTHR43309:SF4">
    <property type="entry name" value="CARBOXYLTRANSFERASE DOMAIN-CONTAINING PROTEIN"/>
    <property type="match status" value="1"/>
</dbReference>
<keyword evidence="6" id="KW-1185">Reference proteome</keyword>
<dbReference type="GO" id="GO:0016787">
    <property type="term" value="F:hydrolase activity"/>
    <property type="evidence" value="ECO:0007669"/>
    <property type="project" value="UniProtKB-KW"/>
</dbReference>
<keyword evidence="1" id="KW-0547">Nucleotide-binding</keyword>
<organism evidence="5 6">
    <name type="scientific">Vibrio palustris</name>
    <dbReference type="NCBI Taxonomy" id="1918946"/>
    <lineage>
        <taxon>Bacteria</taxon>
        <taxon>Pseudomonadati</taxon>
        <taxon>Pseudomonadota</taxon>
        <taxon>Gammaproteobacteria</taxon>
        <taxon>Vibrionales</taxon>
        <taxon>Vibrionaceae</taxon>
        <taxon>Vibrio</taxon>
    </lineage>
</organism>
<dbReference type="AlphaFoldDB" id="A0A1R4B0Y3"/>
<dbReference type="NCBIfam" id="TIGR00724">
    <property type="entry name" value="urea_amlyse_rel"/>
    <property type="match status" value="1"/>
</dbReference>
<dbReference type="STRING" id="1918946.VPAL9027_00516"/>
<dbReference type="OrthoDB" id="9768696at2"/>
<dbReference type="InterPro" id="IPR052708">
    <property type="entry name" value="PxpC"/>
</dbReference>
<feature type="domain" description="Carboxyltransferase" evidence="4">
    <location>
        <begin position="23"/>
        <end position="302"/>
    </location>
</feature>
<dbReference type="GO" id="GO:0005524">
    <property type="term" value="F:ATP binding"/>
    <property type="evidence" value="ECO:0007669"/>
    <property type="project" value="UniProtKB-KW"/>
</dbReference>
<accession>A0A1R4B0Y3</accession>
<dbReference type="Proteomes" id="UP000189475">
    <property type="component" value="Unassembled WGS sequence"/>
</dbReference>
<dbReference type="RefSeq" id="WP_077312025.1">
    <property type="nucleotide sequence ID" value="NZ_AP024887.1"/>
</dbReference>
<dbReference type="SMART" id="SM00797">
    <property type="entry name" value="AHS2"/>
    <property type="match status" value="1"/>
</dbReference>
<dbReference type="InterPro" id="IPR003778">
    <property type="entry name" value="CT_A_B"/>
</dbReference>
<sequence length="308" mass="33974">MLIILSAGPLSVIQDLGRKGYQHLGVSPGGPMDEHAFSWANRLLDNPINTPCVEITIGMFRAQFTHETTFALTGAQMAGTLNGKKIAPWQSYHAYANDTLELRGASSGTRAYLAVKGGFCVPNILGSSATVMRDELGGLTTKGEALKANDCLPYPNTPLMMRRQTPPQFIPAYSPKVTLDLIASYQFDWFTKAQHQRFFDSEYTLTPHCDRMGFRLSGTPIVCHQQRLISEGTALGAVQIPADGQPIILMRDRQTIGGYPKLGCLSAQSVNQLAQSQPGTHITFRLISLENAIEQQRQEQRFFQHYVG</sequence>
<keyword evidence="2" id="KW-0378">Hydrolase</keyword>
<evidence type="ECO:0000313" key="5">
    <source>
        <dbReference type="EMBL" id="SJL82586.1"/>
    </source>
</evidence>
<proteinExistence type="predicted"/>
<evidence type="ECO:0000256" key="1">
    <source>
        <dbReference type="ARBA" id="ARBA00022741"/>
    </source>
</evidence>
<name>A0A1R4B0Y3_9VIBR</name>
<dbReference type="Gene3D" id="2.40.100.10">
    <property type="entry name" value="Cyclophilin-like"/>
    <property type="match status" value="1"/>
</dbReference>
<evidence type="ECO:0000256" key="2">
    <source>
        <dbReference type="ARBA" id="ARBA00022801"/>
    </source>
</evidence>
<protein>
    <submittedName>
        <fullName evidence="5">KipI antagonist</fullName>
    </submittedName>
</protein>
<dbReference type="EMBL" id="FUFT01000002">
    <property type="protein sequence ID" value="SJL82586.1"/>
    <property type="molecule type" value="Genomic_DNA"/>
</dbReference>
<gene>
    <name evidence="5" type="primary">kipA</name>
    <name evidence="5" type="ORF">VPAL9027_00516</name>
</gene>
<reference evidence="5 6" key="1">
    <citation type="submission" date="2017-02" db="EMBL/GenBank/DDBJ databases">
        <authorList>
            <person name="Peterson S.W."/>
        </authorList>
    </citation>
    <scope>NUCLEOTIDE SEQUENCE [LARGE SCALE GENOMIC DNA]</scope>
    <source>
        <strain evidence="5 6">CECT 9027</strain>
    </source>
</reference>
<evidence type="ECO:0000256" key="3">
    <source>
        <dbReference type="ARBA" id="ARBA00022840"/>
    </source>
</evidence>
<dbReference type="Pfam" id="PF02626">
    <property type="entry name" value="CT_A_B"/>
    <property type="match status" value="1"/>
</dbReference>
<evidence type="ECO:0000259" key="4">
    <source>
        <dbReference type="SMART" id="SM00797"/>
    </source>
</evidence>
<dbReference type="SUPFAM" id="SSF50891">
    <property type="entry name" value="Cyclophilin-like"/>
    <property type="match status" value="1"/>
</dbReference>
<keyword evidence="3" id="KW-0067">ATP-binding</keyword>
<dbReference type="PANTHER" id="PTHR43309">
    <property type="entry name" value="5-OXOPROLINASE SUBUNIT C"/>
    <property type="match status" value="1"/>
</dbReference>
<dbReference type="InterPro" id="IPR029000">
    <property type="entry name" value="Cyclophilin-like_dom_sf"/>
</dbReference>
<evidence type="ECO:0000313" key="6">
    <source>
        <dbReference type="Proteomes" id="UP000189475"/>
    </source>
</evidence>